<gene>
    <name evidence="2" type="ORF">SEMRO_55_G032250.1</name>
</gene>
<protein>
    <submittedName>
        <fullName evidence="2">Uncharacterized protein</fullName>
    </submittedName>
</protein>
<keyword evidence="3" id="KW-1185">Reference proteome</keyword>
<sequence>MALLGQLCLEFSPSDSSSSSRVDEPDDGIPDHYDMPSGRCGCVHDKDCNEALLSRSSSEGCSPGCDTDVQACTPDRYCLDSGFVVDGDPRASGNSACFPADAMVRVRGNDDGTVVSKRMVDIAVGSVVEAKPGVFEEFVWWSHKLESGSHMQVEISAGSCVVRASPGHYLYGYVVGGREQEDMSLVAAQDVMTGESGWAKSSKYR</sequence>
<name>A0A9N8H473_9STRA</name>
<evidence type="ECO:0000256" key="1">
    <source>
        <dbReference type="SAM" id="MobiDB-lite"/>
    </source>
</evidence>
<proteinExistence type="predicted"/>
<accession>A0A9N8H473</accession>
<comment type="caution">
    <text evidence="2">The sequence shown here is derived from an EMBL/GenBank/DDBJ whole genome shotgun (WGS) entry which is preliminary data.</text>
</comment>
<dbReference type="EMBL" id="CAICTM010000054">
    <property type="protein sequence ID" value="CAB9499167.1"/>
    <property type="molecule type" value="Genomic_DNA"/>
</dbReference>
<evidence type="ECO:0000313" key="2">
    <source>
        <dbReference type="EMBL" id="CAB9499167.1"/>
    </source>
</evidence>
<dbReference type="AlphaFoldDB" id="A0A9N8H473"/>
<reference evidence="2" key="1">
    <citation type="submission" date="2020-06" db="EMBL/GenBank/DDBJ databases">
        <authorList>
            <consortium name="Plant Systems Biology data submission"/>
        </authorList>
    </citation>
    <scope>NUCLEOTIDE SEQUENCE</scope>
    <source>
        <strain evidence="2">D6</strain>
    </source>
</reference>
<organism evidence="2 3">
    <name type="scientific">Seminavis robusta</name>
    <dbReference type="NCBI Taxonomy" id="568900"/>
    <lineage>
        <taxon>Eukaryota</taxon>
        <taxon>Sar</taxon>
        <taxon>Stramenopiles</taxon>
        <taxon>Ochrophyta</taxon>
        <taxon>Bacillariophyta</taxon>
        <taxon>Bacillariophyceae</taxon>
        <taxon>Bacillariophycidae</taxon>
        <taxon>Naviculales</taxon>
        <taxon>Naviculaceae</taxon>
        <taxon>Seminavis</taxon>
    </lineage>
</organism>
<feature type="region of interest" description="Disordered" evidence="1">
    <location>
        <begin position="11"/>
        <end position="30"/>
    </location>
</feature>
<dbReference type="Gene3D" id="2.170.16.10">
    <property type="entry name" value="Hedgehog/Intein (Hint) domain"/>
    <property type="match status" value="1"/>
</dbReference>
<dbReference type="Proteomes" id="UP001153069">
    <property type="component" value="Unassembled WGS sequence"/>
</dbReference>
<evidence type="ECO:0000313" key="3">
    <source>
        <dbReference type="Proteomes" id="UP001153069"/>
    </source>
</evidence>